<evidence type="ECO:0000313" key="2">
    <source>
        <dbReference type="Proteomes" id="UP001407405"/>
    </source>
</evidence>
<sequence>MKLLVSIRQLQQEMIRRLSFLADGVYYVSPDELGAANYKKTDIFHFPKEPVFLRNHLHTVSDVILYLRVAYFRPRKGDIRIQEGHLTWHHNRSGPETISLNRGNCGGISSLMAYLLRGKYEAVGFVAFADQMGGHVFNYVYHQGSYYFIDLLNYLYASRSMDHLATMIYQSASIHQYAHYYRQRSCREITLMVAYEGDHVLPMGRKEGEPIMFFPEGTHLQVLHESPHLGITAQQHPMLCRPVHHSIHCAHPFFFRGEYDTMISRNSADLP</sequence>
<evidence type="ECO:0000313" key="1">
    <source>
        <dbReference type="EMBL" id="MEN1760008.1"/>
    </source>
</evidence>
<dbReference type="EMBL" id="JBCITM010000004">
    <property type="protein sequence ID" value="MEN1760008.1"/>
    <property type="molecule type" value="Genomic_DNA"/>
</dbReference>
<accession>A0ABU9VS61</accession>
<name>A0ABU9VS61_9CLOT</name>
<proteinExistence type="predicted"/>
<protein>
    <submittedName>
        <fullName evidence="1">Uncharacterized protein</fullName>
    </submittedName>
</protein>
<reference evidence="1 2" key="1">
    <citation type="submission" date="2024-04" db="EMBL/GenBank/DDBJ databases">
        <title>Genome sequencing and metabolic network reconstruction of aminoacids and betaine degradation by Anoxynatronum sibiricum.</title>
        <authorList>
            <person name="Detkova E.N."/>
            <person name="Boltjanskaja Y.V."/>
            <person name="Mardanov A.V."/>
            <person name="Kevbrin V."/>
        </authorList>
    </citation>
    <scope>NUCLEOTIDE SEQUENCE [LARGE SCALE GENOMIC DNA]</scope>
    <source>
        <strain evidence="1 2">Z-7981</strain>
    </source>
</reference>
<comment type="caution">
    <text evidence="1">The sequence shown here is derived from an EMBL/GenBank/DDBJ whole genome shotgun (WGS) entry which is preliminary data.</text>
</comment>
<dbReference type="Proteomes" id="UP001407405">
    <property type="component" value="Unassembled WGS sequence"/>
</dbReference>
<keyword evidence="2" id="KW-1185">Reference proteome</keyword>
<dbReference type="RefSeq" id="WP_343185331.1">
    <property type="nucleotide sequence ID" value="NZ_JBCITM010000004.1"/>
</dbReference>
<gene>
    <name evidence="1" type="ORF">AAIG11_05970</name>
</gene>
<organism evidence="1 2">
    <name type="scientific">Anoxynatronum sibiricum</name>
    <dbReference type="NCBI Taxonomy" id="210623"/>
    <lineage>
        <taxon>Bacteria</taxon>
        <taxon>Bacillati</taxon>
        <taxon>Bacillota</taxon>
        <taxon>Clostridia</taxon>
        <taxon>Eubacteriales</taxon>
        <taxon>Clostridiaceae</taxon>
        <taxon>Anoxynatronum</taxon>
    </lineage>
</organism>